<dbReference type="HOGENOM" id="CLU_2882707_0_0_6"/>
<accession>H2IS33</accession>
<dbReference type="STRING" id="745277.Rahaq2_0427"/>
<evidence type="ECO:0000313" key="1">
    <source>
        <dbReference type="EMBL" id="AEX50364.1"/>
    </source>
</evidence>
<protein>
    <submittedName>
        <fullName evidence="1">Uncharacterized protein</fullName>
    </submittedName>
</protein>
<reference evidence="2" key="2">
    <citation type="submission" date="2012-01" db="EMBL/GenBank/DDBJ databases">
        <title>Complete sequence of chromosome of Rahnella aquatilis CIP 78.65.</title>
        <authorList>
            <person name="Lucas S."/>
            <person name="Han J."/>
            <person name="Lapidus A."/>
            <person name="Cheng J.-F."/>
            <person name="Goodwin L."/>
            <person name="Pitluck S."/>
            <person name="Peters L."/>
            <person name="Ovchinnikova G."/>
            <person name="Held B."/>
            <person name="Detter J.C."/>
            <person name="Han C."/>
            <person name="Tapia R."/>
            <person name="Land M."/>
            <person name="Hauser L."/>
            <person name="Kyrpides N."/>
            <person name="Ivanova N."/>
            <person name="Pagani I."/>
            <person name="Sobecky P."/>
            <person name="Martinez R."/>
            <person name="Woyke T."/>
        </authorList>
    </citation>
    <scope>NUCLEOTIDE SEQUENCE [LARGE SCALE GENOMIC DNA]</scope>
    <source>
        <strain evidence="2">ATCC 33071 / DSM 4594 / JCM 1683 / NBRC 105701 / NCIMB 13365 / CIP 78.65</strain>
    </source>
</reference>
<sequence>MLEIMMDEHHLSVVSLHFFDSKDPEQALIQGLECRCDSACGAKLQGECGALVTVTTVIPAGLH</sequence>
<evidence type="ECO:0000313" key="2">
    <source>
        <dbReference type="Proteomes" id="UP000009010"/>
    </source>
</evidence>
<dbReference type="EMBL" id="CP003244">
    <property type="protein sequence ID" value="AEX50364.1"/>
    <property type="molecule type" value="Genomic_DNA"/>
</dbReference>
<proteinExistence type="predicted"/>
<dbReference type="Proteomes" id="UP000009010">
    <property type="component" value="Chromosome"/>
</dbReference>
<dbReference type="KEGG" id="raq:Rahaq2_0427"/>
<gene>
    <name evidence="1" type="ordered locus">Rahaq2_0427</name>
</gene>
<name>H2IS33_RAHAC</name>
<reference evidence="1 2" key="1">
    <citation type="journal article" date="2012" name="J. Bacteriol.">
        <title>Complete Genome Sequence of Rahnella aquatilis CIP 78.65.</title>
        <authorList>
            <person name="Martinez R.J."/>
            <person name="Bruce D."/>
            <person name="Detter C."/>
            <person name="Goodwin L.A."/>
            <person name="Han J."/>
            <person name="Han C.S."/>
            <person name="Held B."/>
            <person name="Land M.L."/>
            <person name="Mikhailova N."/>
            <person name="Nolan M."/>
            <person name="Pennacchio L."/>
            <person name="Pitluck S."/>
            <person name="Tapia R."/>
            <person name="Woyke T."/>
            <person name="Sobecky P.A."/>
        </authorList>
    </citation>
    <scope>NUCLEOTIDE SEQUENCE [LARGE SCALE GENOMIC DNA]</scope>
    <source>
        <strain evidence="2">ATCC 33071 / DSM 4594 / JCM 1683 / NBRC 105701 / NCIMB 13365 / CIP 78.65</strain>
    </source>
</reference>
<dbReference type="AlphaFoldDB" id="H2IS33"/>
<keyword evidence="2" id="KW-1185">Reference proteome</keyword>
<organism evidence="1 2">
    <name type="scientific">Rahnella aquatilis (strain ATCC 33071 / DSM 4594 / JCM 1683 / NBRC 105701 / NCIMB 13365 / CIP 78.65)</name>
    <dbReference type="NCBI Taxonomy" id="745277"/>
    <lineage>
        <taxon>Bacteria</taxon>
        <taxon>Pseudomonadati</taxon>
        <taxon>Pseudomonadota</taxon>
        <taxon>Gammaproteobacteria</taxon>
        <taxon>Enterobacterales</taxon>
        <taxon>Yersiniaceae</taxon>
        <taxon>Rahnella</taxon>
    </lineage>
</organism>